<comment type="pathway">
    <text evidence="3">Protein modification; protein ubiquitination.</text>
</comment>
<feature type="region of interest" description="Disordered" evidence="12">
    <location>
        <begin position="1"/>
        <end position="20"/>
    </location>
</feature>
<dbReference type="Pfam" id="PF00097">
    <property type="entry name" value="zf-C3HC4"/>
    <property type="match status" value="1"/>
</dbReference>
<dbReference type="UniPathway" id="UPA00143"/>
<organism evidence="14 15">
    <name type="scientific">Cinara cedri</name>
    <dbReference type="NCBI Taxonomy" id="506608"/>
    <lineage>
        <taxon>Eukaryota</taxon>
        <taxon>Metazoa</taxon>
        <taxon>Ecdysozoa</taxon>
        <taxon>Arthropoda</taxon>
        <taxon>Hexapoda</taxon>
        <taxon>Insecta</taxon>
        <taxon>Pterygota</taxon>
        <taxon>Neoptera</taxon>
        <taxon>Paraneoptera</taxon>
        <taxon>Hemiptera</taxon>
        <taxon>Sternorrhyncha</taxon>
        <taxon>Aphidomorpha</taxon>
        <taxon>Aphidoidea</taxon>
        <taxon>Aphididae</taxon>
        <taxon>Lachninae</taxon>
        <taxon>Cinara</taxon>
    </lineage>
</organism>
<gene>
    <name evidence="14" type="ORF">CINCED_3A003532</name>
</gene>
<dbReference type="EC" id="2.3.2.27" evidence="4"/>
<sequence length="150" mass="16903">MGTTSSKTGPPHEDKNNEKTNNLDEVNTRFKCCICLDNVKDAVVGFCGHLFCRLCIFKWLEAASSHRKCPVCKAHISKDKVIPICEFRNAEQEDPSNPLPPILTGITTEPDEAAIGNVGFKFLREYLNGIPYMENIFALNFNDLEHNRCK</sequence>
<dbReference type="GO" id="GO:0006511">
    <property type="term" value="P:ubiquitin-dependent protein catabolic process"/>
    <property type="evidence" value="ECO:0007669"/>
    <property type="project" value="InterPro"/>
</dbReference>
<evidence type="ECO:0000256" key="3">
    <source>
        <dbReference type="ARBA" id="ARBA00004906"/>
    </source>
</evidence>
<dbReference type="PANTHER" id="PTHR12313">
    <property type="entry name" value="E3 UBIQUITIN-PROTEIN LIGASE RNF5-RELATED"/>
    <property type="match status" value="1"/>
</dbReference>
<dbReference type="GO" id="GO:0008270">
    <property type="term" value="F:zinc ion binding"/>
    <property type="evidence" value="ECO:0007669"/>
    <property type="project" value="UniProtKB-KW"/>
</dbReference>
<dbReference type="Gene3D" id="3.30.40.10">
    <property type="entry name" value="Zinc/RING finger domain, C3HC4 (zinc finger)"/>
    <property type="match status" value="1"/>
</dbReference>
<evidence type="ECO:0000256" key="9">
    <source>
        <dbReference type="ARBA" id="ARBA00022833"/>
    </source>
</evidence>
<dbReference type="GO" id="GO:0061630">
    <property type="term" value="F:ubiquitin protein ligase activity"/>
    <property type="evidence" value="ECO:0007669"/>
    <property type="project" value="UniProtKB-EC"/>
</dbReference>
<dbReference type="InterPro" id="IPR018957">
    <property type="entry name" value="Znf_C3HC4_RING-type"/>
</dbReference>
<evidence type="ECO:0000256" key="2">
    <source>
        <dbReference type="ARBA" id="ARBA00004308"/>
    </source>
</evidence>
<dbReference type="InterPro" id="IPR013083">
    <property type="entry name" value="Znf_RING/FYVE/PHD"/>
</dbReference>
<evidence type="ECO:0000256" key="12">
    <source>
        <dbReference type="SAM" id="MobiDB-lite"/>
    </source>
</evidence>
<comment type="subcellular location">
    <subcellularLocation>
        <location evidence="2">Endomembrane system</location>
    </subcellularLocation>
</comment>
<evidence type="ECO:0000256" key="11">
    <source>
        <dbReference type="PROSITE-ProRule" id="PRU00175"/>
    </source>
</evidence>
<dbReference type="InterPro" id="IPR045103">
    <property type="entry name" value="RNF5/RNF185-like"/>
</dbReference>
<reference evidence="14 15" key="1">
    <citation type="submission" date="2019-08" db="EMBL/GenBank/DDBJ databases">
        <authorList>
            <person name="Alioto T."/>
            <person name="Alioto T."/>
            <person name="Gomez Garrido J."/>
        </authorList>
    </citation>
    <scope>NUCLEOTIDE SEQUENCE [LARGE SCALE GENOMIC DNA]</scope>
</reference>
<feature type="compositionally biased region" description="Basic and acidic residues" evidence="12">
    <location>
        <begin position="10"/>
        <end position="20"/>
    </location>
</feature>
<keyword evidence="9" id="KW-0862">Zinc</keyword>
<evidence type="ECO:0000313" key="14">
    <source>
        <dbReference type="EMBL" id="VVC31096.1"/>
    </source>
</evidence>
<feature type="domain" description="RING-type" evidence="13">
    <location>
        <begin position="32"/>
        <end position="73"/>
    </location>
</feature>
<evidence type="ECO:0000256" key="10">
    <source>
        <dbReference type="ARBA" id="ARBA00023136"/>
    </source>
</evidence>
<dbReference type="InterPro" id="IPR017907">
    <property type="entry name" value="Znf_RING_CS"/>
</dbReference>
<dbReference type="EMBL" id="CABPRJ010000581">
    <property type="protein sequence ID" value="VVC31096.1"/>
    <property type="molecule type" value="Genomic_DNA"/>
</dbReference>
<evidence type="ECO:0000256" key="5">
    <source>
        <dbReference type="ARBA" id="ARBA00022679"/>
    </source>
</evidence>
<evidence type="ECO:0000256" key="7">
    <source>
        <dbReference type="ARBA" id="ARBA00022771"/>
    </source>
</evidence>
<keyword evidence="10" id="KW-0472">Membrane</keyword>
<keyword evidence="5" id="KW-0808">Transferase</keyword>
<dbReference type="PROSITE" id="PS00518">
    <property type="entry name" value="ZF_RING_1"/>
    <property type="match status" value="1"/>
</dbReference>
<keyword evidence="8" id="KW-0833">Ubl conjugation pathway</keyword>
<dbReference type="InterPro" id="IPR001841">
    <property type="entry name" value="Znf_RING"/>
</dbReference>
<keyword evidence="7 11" id="KW-0863">Zinc-finger</keyword>
<dbReference type="OrthoDB" id="302966at2759"/>
<dbReference type="AlphaFoldDB" id="A0A5E4MFV7"/>
<evidence type="ECO:0000259" key="13">
    <source>
        <dbReference type="PROSITE" id="PS50089"/>
    </source>
</evidence>
<dbReference type="Proteomes" id="UP000325440">
    <property type="component" value="Unassembled WGS sequence"/>
</dbReference>
<evidence type="ECO:0000256" key="6">
    <source>
        <dbReference type="ARBA" id="ARBA00022723"/>
    </source>
</evidence>
<dbReference type="SMART" id="SM00184">
    <property type="entry name" value="RING"/>
    <property type="match status" value="1"/>
</dbReference>
<name>A0A5E4MFV7_9HEMI</name>
<evidence type="ECO:0000313" key="15">
    <source>
        <dbReference type="Proteomes" id="UP000325440"/>
    </source>
</evidence>
<keyword evidence="6" id="KW-0479">Metal-binding</keyword>
<dbReference type="PROSITE" id="PS50089">
    <property type="entry name" value="ZF_RING_2"/>
    <property type="match status" value="1"/>
</dbReference>
<comment type="catalytic activity">
    <reaction evidence="1">
        <text>S-ubiquitinyl-[E2 ubiquitin-conjugating enzyme]-L-cysteine + [acceptor protein]-L-lysine = [E2 ubiquitin-conjugating enzyme]-L-cysteine + N(6)-ubiquitinyl-[acceptor protein]-L-lysine.</text>
        <dbReference type="EC" id="2.3.2.27"/>
    </reaction>
</comment>
<keyword evidence="15" id="KW-1185">Reference proteome</keyword>
<dbReference type="GO" id="GO:0016567">
    <property type="term" value="P:protein ubiquitination"/>
    <property type="evidence" value="ECO:0007669"/>
    <property type="project" value="UniProtKB-UniPathway"/>
</dbReference>
<evidence type="ECO:0000256" key="1">
    <source>
        <dbReference type="ARBA" id="ARBA00000900"/>
    </source>
</evidence>
<proteinExistence type="predicted"/>
<evidence type="ECO:0000256" key="4">
    <source>
        <dbReference type="ARBA" id="ARBA00012483"/>
    </source>
</evidence>
<evidence type="ECO:0000256" key="8">
    <source>
        <dbReference type="ARBA" id="ARBA00022786"/>
    </source>
</evidence>
<dbReference type="SUPFAM" id="SSF57850">
    <property type="entry name" value="RING/U-box"/>
    <property type="match status" value="1"/>
</dbReference>
<accession>A0A5E4MFV7</accession>
<protein>
    <recommendedName>
        <fullName evidence="4">RING-type E3 ubiquitin transferase</fullName>
        <ecNumber evidence="4">2.3.2.27</ecNumber>
    </recommendedName>
</protein>
<dbReference type="GO" id="GO:0005783">
    <property type="term" value="C:endoplasmic reticulum"/>
    <property type="evidence" value="ECO:0007669"/>
    <property type="project" value="InterPro"/>
</dbReference>